<feature type="coiled-coil region" evidence="1">
    <location>
        <begin position="222"/>
        <end position="249"/>
    </location>
</feature>
<sequence>MPKVLSARRQEAFNNLKLDHGFFEKALQRLDDTEDDDEGEEMDYDLYLMEKSVMPLLLQGLEALARHMDKATTADGPPHSKVPFNPLTWLAQYMLRNHPKLVNDHRSPMYHQFTELALAERGRRTLMRRRAQMEEVWLKMEKEFKAARRDQVRMTAADVPEYIRQLDECWCLEGMFHKKLPQLPTDYSSVQHEGMDFLLFEHFWQWFEAYIAKHDVVRAQAFAEAEERRIEAEKKAQQLMEEKERRETIILEVHELRRSLEESFDALSADMYTNNELALILNKGYTLELPDPSEVKPRDGTVPIVGEHVTLLLSGLLDLWGCPLPDGSLEDRGGRGRRPGWIGSSRARRRACRGARRWTVQACARC</sequence>
<accession>A0ABN9SBP2</accession>
<gene>
    <name evidence="2" type="ORF">PCOR1329_LOCUS28353</name>
</gene>
<evidence type="ECO:0000313" key="2">
    <source>
        <dbReference type="EMBL" id="CAK0829397.1"/>
    </source>
</evidence>
<reference evidence="2" key="1">
    <citation type="submission" date="2023-10" db="EMBL/GenBank/DDBJ databases">
        <authorList>
            <person name="Chen Y."/>
            <person name="Shah S."/>
            <person name="Dougan E. K."/>
            <person name="Thang M."/>
            <person name="Chan C."/>
        </authorList>
    </citation>
    <scope>NUCLEOTIDE SEQUENCE [LARGE SCALE GENOMIC DNA]</scope>
</reference>
<evidence type="ECO:0000256" key="1">
    <source>
        <dbReference type="SAM" id="Coils"/>
    </source>
</evidence>
<organism evidence="2 3">
    <name type="scientific">Prorocentrum cordatum</name>
    <dbReference type="NCBI Taxonomy" id="2364126"/>
    <lineage>
        <taxon>Eukaryota</taxon>
        <taxon>Sar</taxon>
        <taxon>Alveolata</taxon>
        <taxon>Dinophyceae</taxon>
        <taxon>Prorocentrales</taxon>
        <taxon>Prorocentraceae</taxon>
        <taxon>Prorocentrum</taxon>
    </lineage>
</organism>
<evidence type="ECO:0000313" key="3">
    <source>
        <dbReference type="Proteomes" id="UP001189429"/>
    </source>
</evidence>
<dbReference type="Proteomes" id="UP001189429">
    <property type="component" value="Unassembled WGS sequence"/>
</dbReference>
<keyword evidence="1" id="KW-0175">Coiled coil</keyword>
<keyword evidence="3" id="KW-1185">Reference proteome</keyword>
<proteinExistence type="predicted"/>
<dbReference type="Gene3D" id="1.20.890.10">
    <property type="entry name" value="cAMP-dependent protein kinase regulatory subunit, dimerization-anchoring domain"/>
    <property type="match status" value="1"/>
</dbReference>
<protein>
    <submittedName>
        <fullName evidence="2">Uncharacterized protein</fullName>
    </submittedName>
</protein>
<dbReference type="CDD" id="cd22968">
    <property type="entry name" value="DD_EFCAB5"/>
    <property type="match status" value="1"/>
</dbReference>
<comment type="caution">
    <text evidence="2">The sequence shown here is derived from an EMBL/GenBank/DDBJ whole genome shotgun (WGS) entry which is preliminary data.</text>
</comment>
<name>A0ABN9SBP2_9DINO</name>
<dbReference type="EMBL" id="CAUYUJ010010446">
    <property type="protein sequence ID" value="CAK0829397.1"/>
    <property type="molecule type" value="Genomic_DNA"/>
</dbReference>